<name>A0ABS1CXR1_9PROT</name>
<feature type="transmembrane region" description="Helical" evidence="2">
    <location>
        <begin position="186"/>
        <end position="204"/>
    </location>
</feature>
<reference evidence="3 4" key="1">
    <citation type="journal article" date="2020" name="Microorganisms">
        <title>Osmotic Adaptation and Compatible Solute Biosynthesis of Phototrophic Bacteria as Revealed from Genome Analyses.</title>
        <authorList>
            <person name="Imhoff J.F."/>
            <person name="Rahn T."/>
            <person name="Kunzel S."/>
            <person name="Keller A."/>
            <person name="Neulinger S.C."/>
        </authorList>
    </citation>
    <scope>NUCLEOTIDE SEQUENCE [LARGE SCALE GENOMIC DNA]</scope>
    <source>
        <strain evidence="3 4">DSM 15382</strain>
    </source>
</reference>
<dbReference type="PANTHER" id="PTHR38592:SF3">
    <property type="entry name" value="BLL4819 PROTEIN"/>
    <property type="match status" value="1"/>
</dbReference>
<feature type="transmembrane region" description="Helical" evidence="2">
    <location>
        <begin position="406"/>
        <end position="425"/>
    </location>
</feature>
<keyword evidence="2" id="KW-1133">Transmembrane helix</keyword>
<dbReference type="InterPro" id="IPR014550">
    <property type="entry name" value="UCP028704_OpgC"/>
</dbReference>
<organism evidence="3 4">
    <name type="scientific">Paracraurococcus ruber</name>
    <dbReference type="NCBI Taxonomy" id="77675"/>
    <lineage>
        <taxon>Bacteria</taxon>
        <taxon>Pseudomonadati</taxon>
        <taxon>Pseudomonadota</taxon>
        <taxon>Alphaproteobacteria</taxon>
        <taxon>Acetobacterales</taxon>
        <taxon>Roseomonadaceae</taxon>
        <taxon>Paracraurococcus</taxon>
    </lineage>
</organism>
<sequence>MAGTCSRRPASPGRWPPWCCSPTGRRRSRWSGAMRLWSGCGSPDRPGGTAYGIPPTVRDPGRWRPSRAFRAPAADGAMRPSGPRRGVAAGCGRGVGMSGAEALRRPPRDTRLDLLRGWLQLQIFASHAHGSFIGAWLISAAWGLSDSSEQFVYLSGFVLGSVYTLKARKGGWGAGLRDLLPRIRRLWATHMVVVCSMAAMVIAVEMTLHLPGEARRLGWGWLLDAPWFALPGAATMLWQPTEMGILPVFVWSMLLLPGFLWLADRIGAWALAPSLALYLAVHLWGWELPGLGGLVVEFNPLAWQVLFILGAWFGRRALLHGQAARHDRWLLAGALLVLAAGAVAKLGAHLAWWSLGDWDDKQHLAPLRILHALSLAYAVVAIWRVREMALRGVLARGLAAAGQKSLYVFCVGLFLSYGIEVLFVLQGWRLWIEGLVVLGAFLLLIYASAGEWTEALTRRLKNSQK</sequence>
<keyword evidence="4" id="KW-1185">Reference proteome</keyword>
<evidence type="ECO:0000313" key="4">
    <source>
        <dbReference type="Proteomes" id="UP000697995"/>
    </source>
</evidence>
<comment type="caution">
    <text evidence="3">The sequence shown here is derived from an EMBL/GenBank/DDBJ whole genome shotgun (WGS) entry which is preliminary data.</text>
</comment>
<feature type="transmembrane region" description="Helical" evidence="2">
    <location>
        <begin position="301"/>
        <end position="318"/>
    </location>
</feature>
<dbReference type="PANTHER" id="PTHR38592">
    <property type="entry name" value="BLL4819 PROTEIN"/>
    <property type="match status" value="1"/>
</dbReference>
<gene>
    <name evidence="3" type="ORF">CKO45_09700</name>
</gene>
<feature type="transmembrane region" description="Helical" evidence="2">
    <location>
        <begin position="431"/>
        <end position="449"/>
    </location>
</feature>
<feature type="region of interest" description="Disordered" evidence="1">
    <location>
        <begin position="1"/>
        <end position="25"/>
    </location>
</feature>
<evidence type="ECO:0008006" key="5">
    <source>
        <dbReference type="Google" id="ProtNLM"/>
    </source>
</evidence>
<evidence type="ECO:0000256" key="2">
    <source>
        <dbReference type="SAM" id="Phobius"/>
    </source>
</evidence>
<proteinExistence type="predicted"/>
<keyword evidence="2" id="KW-0812">Transmembrane</keyword>
<feature type="transmembrane region" description="Helical" evidence="2">
    <location>
        <begin position="330"/>
        <end position="353"/>
    </location>
</feature>
<dbReference type="Pfam" id="PF10129">
    <property type="entry name" value="OpgC_C"/>
    <property type="match status" value="1"/>
</dbReference>
<feature type="transmembrane region" description="Helical" evidence="2">
    <location>
        <begin position="365"/>
        <end position="385"/>
    </location>
</feature>
<feature type="transmembrane region" description="Helical" evidence="2">
    <location>
        <begin position="275"/>
        <end position="295"/>
    </location>
</feature>
<accession>A0ABS1CXR1</accession>
<keyword evidence="2" id="KW-0472">Membrane</keyword>
<dbReference type="EMBL" id="NRSG01000054">
    <property type="protein sequence ID" value="MBK1658504.1"/>
    <property type="molecule type" value="Genomic_DNA"/>
</dbReference>
<dbReference type="Proteomes" id="UP000697995">
    <property type="component" value="Unassembled WGS sequence"/>
</dbReference>
<feature type="transmembrane region" description="Helical" evidence="2">
    <location>
        <begin position="244"/>
        <end position="263"/>
    </location>
</feature>
<protein>
    <recommendedName>
        <fullName evidence="5">OpgC domain-containing protein</fullName>
    </recommendedName>
</protein>
<evidence type="ECO:0000256" key="1">
    <source>
        <dbReference type="SAM" id="MobiDB-lite"/>
    </source>
</evidence>
<evidence type="ECO:0000313" key="3">
    <source>
        <dbReference type="EMBL" id="MBK1658504.1"/>
    </source>
</evidence>